<dbReference type="SMART" id="SM00365">
    <property type="entry name" value="LRR_SD22"/>
    <property type="match status" value="8"/>
</dbReference>
<dbReference type="InterPro" id="IPR001611">
    <property type="entry name" value="Leu-rich_rpt"/>
</dbReference>
<proteinExistence type="predicted"/>
<dbReference type="OMA" id="GEKPSYH"/>
<gene>
    <name evidence="4" type="ORF">C0Q70_01979</name>
</gene>
<evidence type="ECO:0000313" key="5">
    <source>
        <dbReference type="Proteomes" id="UP000245119"/>
    </source>
</evidence>
<dbReference type="AlphaFoldDB" id="A0A2T7Q106"/>
<dbReference type="Pfam" id="PF13855">
    <property type="entry name" value="LRR_8"/>
    <property type="match status" value="1"/>
</dbReference>
<dbReference type="InterPro" id="IPR003591">
    <property type="entry name" value="Leu-rich_rpt_typical-subtyp"/>
</dbReference>
<dbReference type="OrthoDB" id="1574204at2759"/>
<dbReference type="STRING" id="400727.A0A2T7Q106"/>
<dbReference type="InterPro" id="IPR050836">
    <property type="entry name" value="SDS22/Internalin_LRR"/>
</dbReference>
<keyword evidence="5" id="KW-1185">Reference proteome</keyword>
<feature type="compositionally biased region" description="Basic and acidic residues" evidence="3">
    <location>
        <begin position="94"/>
        <end position="103"/>
    </location>
</feature>
<dbReference type="SMART" id="SM00364">
    <property type="entry name" value="LRR_BAC"/>
    <property type="match status" value="6"/>
</dbReference>
<dbReference type="Pfam" id="PF12799">
    <property type="entry name" value="LRR_4"/>
    <property type="match status" value="2"/>
</dbReference>
<comment type="caution">
    <text evidence="4">The sequence shown here is derived from an EMBL/GenBank/DDBJ whole genome shotgun (WGS) entry which is preliminary data.</text>
</comment>
<dbReference type="PANTHER" id="PTHR46652:SF3">
    <property type="entry name" value="LEUCINE-RICH REPEAT-CONTAINING PROTEIN 9"/>
    <property type="match status" value="1"/>
</dbReference>
<dbReference type="PANTHER" id="PTHR46652">
    <property type="entry name" value="LEUCINE-RICH REPEAT AND IQ DOMAIN-CONTAINING PROTEIN 1-RELATED"/>
    <property type="match status" value="1"/>
</dbReference>
<dbReference type="Gene3D" id="3.80.10.10">
    <property type="entry name" value="Ribonuclease Inhibitor"/>
    <property type="match status" value="2"/>
</dbReference>
<dbReference type="InterPro" id="IPR025875">
    <property type="entry name" value="Leu-rich_rpt_4"/>
</dbReference>
<dbReference type="Proteomes" id="UP000245119">
    <property type="component" value="Linkage Group LG1"/>
</dbReference>
<dbReference type="InterPro" id="IPR032675">
    <property type="entry name" value="LRR_dom_sf"/>
</dbReference>
<evidence type="ECO:0000313" key="4">
    <source>
        <dbReference type="EMBL" id="PVD39349.1"/>
    </source>
</evidence>
<reference evidence="4 5" key="1">
    <citation type="submission" date="2018-04" db="EMBL/GenBank/DDBJ databases">
        <title>The genome of golden apple snail Pomacea canaliculata provides insight into stress tolerance and invasive adaptation.</title>
        <authorList>
            <person name="Liu C."/>
            <person name="Liu B."/>
            <person name="Ren Y."/>
            <person name="Zhang Y."/>
            <person name="Wang H."/>
            <person name="Li S."/>
            <person name="Jiang F."/>
            <person name="Yin L."/>
            <person name="Zhang G."/>
            <person name="Qian W."/>
            <person name="Fan W."/>
        </authorList>
    </citation>
    <scope>NUCLEOTIDE SEQUENCE [LARGE SCALE GENOMIC DNA]</scope>
    <source>
        <strain evidence="4">SZHN2017</strain>
        <tissue evidence="4">Muscle</tissue>
    </source>
</reference>
<accession>A0A2T7Q106</accession>
<dbReference type="EMBL" id="PZQS01000001">
    <property type="protein sequence ID" value="PVD39349.1"/>
    <property type="molecule type" value="Genomic_DNA"/>
</dbReference>
<evidence type="ECO:0008006" key="6">
    <source>
        <dbReference type="Google" id="ProtNLM"/>
    </source>
</evidence>
<protein>
    <recommendedName>
        <fullName evidence="6">Protein phosphatase 1 regulatory subunit 7</fullName>
    </recommendedName>
</protein>
<evidence type="ECO:0000256" key="3">
    <source>
        <dbReference type="SAM" id="MobiDB-lite"/>
    </source>
</evidence>
<feature type="region of interest" description="Disordered" evidence="3">
    <location>
        <begin position="84"/>
        <end position="103"/>
    </location>
</feature>
<dbReference type="PRINTS" id="PR00019">
    <property type="entry name" value="LEURICHRPT"/>
</dbReference>
<dbReference type="PROSITE" id="PS51450">
    <property type="entry name" value="LRR"/>
    <property type="match status" value="7"/>
</dbReference>
<name>A0A2T7Q106_POMCA</name>
<keyword evidence="1" id="KW-0433">Leucine-rich repeat</keyword>
<keyword evidence="2" id="KW-0677">Repeat</keyword>
<organism evidence="4 5">
    <name type="scientific">Pomacea canaliculata</name>
    <name type="common">Golden apple snail</name>
    <dbReference type="NCBI Taxonomy" id="400727"/>
    <lineage>
        <taxon>Eukaryota</taxon>
        <taxon>Metazoa</taxon>
        <taxon>Spiralia</taxon>
        <taxon>Lophotrochozoa</taxon>
        <taxon>Mollusca</taxon>
        <taxon>Gastropoda</taxon>
        <taxon>Caenogastropoda</taxon>
        <taxon>Architaenioglossa</taxon>
        <taxon>Ampullarioidea</taxon>
        <taxon>Ampullariidae</taxon>
        <taxon>Pomacea</taxon>
    </lineage>
</organism>
<dbReference type="SMART" id="SM00369">
    <property type="entry name" value="LRR_TYP"/>
    <property type="match status" value="7"/>
</dbReference>
<sequence>METQLKSARGRSLPRSVGRQVGVLPIEARHPVGNRIPQNTTSHLSKIVRKTPTSRAGSNTSCRSLSSRCKVRLTNDKVDILDEQETQSSASNSCKDEGNNEKVPQKFLSPKEILDLCQENDFYRVYEIDLHGMSLAEVPDLEKFRKLRVADLSGNHISRICNLEFTQDLRELKLYDNHIIKIEGLDSLKEVCSLQLQYNQIETVGKGLANLKKLQSLRLDNNRITKLEASDLLPCVQITMLDLSNNYLDCLTALTYLSNLEELYVSRNRLKKLTDLHRCKHLQELDLSRNQLTDLSGISDLVSVQILDVSENQLTTLSSLGKLKSLEELNVSGNRVSDLSGWDAAFPRLQILNLCNNRVEAWQQVCLLKGLPDLVELYLAGNPFTLEGGERPTYHVDIQTVVPSLEIIDGAHLKPMTGNAGTPLMRPMTASSMLSVRQVEAQVKAVLEEQESMERMLEKRFASLKAVFDTLPAHRPPVKSYPTPQDSSSPAPSSRCRSHARIREAQAFAQSIPDVE</sequence>
<feature type="region of interest" description="Disordered" evidence="3">
    <location>
        <begin position="473"/>
        <end position="498"/>
    </location>
</feature>
<dbReference type="SUPFAM" id="SSF52058">
    <property type="entry name" value="L domain-like"/>
    <property type="match status" value="1"/>
</dbReference>
<evidence type="ECO:0000256" key="2">
    <source>
        <dbReference type="ARBA" id="ARBA00022737"/>
    </source>
</evidence>
<evidence type="ECO:0000256" key="1">
    <source>
        <dbReference type="ARBA" id="ARBA00022614"/>
    </source>
</evidence>